<sequence>MATQAAVWSVEMTKCLEKRLREHGRSPEVHYYEDEGHIPTQQRCAE</sequence>
<dbReference type="EMBL" id="JAKNQU010000001">
    <property type="protein sequence ID" value="MCZ0925978.1"/>
    <property type="molecule type" value="Genomic_DNA"/>
</dbReference>
<organism evidence="1 2">
    <name type="scientific">Vreelandella janggokensis</name>
    <dbReference type="NCBI Taxonomy" id="370767"/>
    <lineage>
        <taxon>Bacteria</taxon>
        <taxon>Pseudomonadati</taxon>
        <taxon>Pseudomonadota</taxon>
        <taxon>Gammaproteobacteria</taxon>
        <taxon>Oceanospirillales</taxon>
        <taxon>Halomonadaceae</taxon>
        <taxon>Vreelandella</taxon>
    </lineage>
</organism>
<comment type="caution">
    <text evidence="1">The sequence shown here is derived from an EMBL/GenBank/DDBJ whole genome shotgun (WGS) entry which is preliminary data.</text>
</comment>
<evidence type="ECO:0000313" key="1">
    <source>
        <dbReference type="EMBL" id="MCZ0925978.1"/>
    </source>
</evidence>
<reference evidence="1 2" key="1">
    <citation type="submission" date="2022-02" db="EMBL/GenBank/DDBJ databases">
        <title>Study of halophilic communities from a Mexican lake.</title>
        <authorList>
            <person name="Hernandez-Soto L.M."/>
            <person name="Martinez-Abarca F."/>
            <person name="Ramirez-Saad H.C."/>
            <person name="Aguirre-Garrido J.F."/>
        </authorList>
    </citation>
    <scope>NUCLEOTIDE SEQUENCE [LARGE SCALE GENOMIC DNA]</scope>
    <source>
        <strain evidence="1 2">Hjan13</strain>
    </source>
</reference>
<evidence type="ECO:0000313" key="2">
    <source>
        <dbReference type="Proteomes" id="UP001321125"/>
    </source>
</evidence>
<proteinExistence type="predicted"/>
<gene>
    <name evidence="1" type="ORF">L0635_02650</name>
</gene>
<name>A0ABT4IQL6_9GAMM</name>
<dbReference type="Proteomes" id="UP001321125">
    <property type="component" value="Unassembled WGS sequence"/>
</dbReference>
<accession>A0ABT4IQL6</accession>
<protein>
    <submittedName>
        <fullName evidence="1">Uncharacterized protein</fullName>
    </submittedName>
</protein>
<keyword evidence="2" id="KW-1185">Reference proteome</keyword>
<dbReference type="RefSeq" id="WP_268901048.1">
    <property type="nucleotide sequence ID" value="NZ_JAKNQT010000004.1"/>
</dbReference>